<proteinExistence type="predicted"/>
<keyword evidence="4" id="KW-1185">Reference proteome</keyword>
<feature type="region of interest" description="Disordered" evidence="1">
    <location>
        <begin position="56"/>
        <end position="121"/>
    </location>
</feature>
<reference evidence="3 4" key="1">
    <citation type="submission" date="2013-03" db="EMBL/GenBank/DDBJ databases">
        <title>The Genome Sequence of Capronia epimyces CBS 606.96.</title>
        <authorList>
            <consortium name="The Broad Institute Genomics Platform"/>
            <person name="Cuomo C."/>
            <person name="de Hoog S."/>
            <person name="Gorbushina A."/>
            <person name="Walker B."/>
            <person name="Young S.K."/>
            <person name="Zeng Q."/>
            <person name="Gargeya S."/>
            <person name="Fitzgerald M."/>
            <person name="Haas B."/>
            <person name="Abouelleil A."/>
            <person name="Allen A.W."/>
            <person name="Alvarado L."/>
            <person name="Arachchi H.M."/>
            <person name="Berlin A.M."/>
            <person name="Chapman S.B."/>
            <person name="Gainer-Dewar J."/>
            <person name="Goldberg J."/>
            <person name="Griggs A."/>
            <person name="Gujja S."/>
            <person name="Hansen M."/>
            <person name="Howarth C."/>
            <person name="Imamovic A."/>
            <person name="Ireland A."/>
            <person name="Larimer J."/>
            <person name="McCowan C."/>
            <person name="Murphy C."/>
            <person name="Pearson M."/>
            <person name="Poon T.W."/>
            <person name="Priest M."/>
            <person name="Roberts A."/>
            <person name="Saif S."/>
            <person name="Shea T."/>
            <person name="Sisk P."/>
            <person name="Sykes S."/>
            <person name="Wortman J."/>
            <person name="Nusbaum C."/>
            <person name="Birren B."/>
        </authorList>
    </citation>
    <scope>NUCLEOTIDE SEQUENCE [LARGE SCALE GENOMIC DNA]</scope>
    <source>
        <strain evidence="3 4">CBS 606.96</strain>
    </source>
</reference>
<dbReference type="OrthoDB" id="5353914at2759"/>
<dbReference type="AlphaFoldDB" id="W9ZAG0"/>
<feature type="domain" description="Myb-like DNA-binding" evidence="2">
    <location>
        <begin position="6"/>
        <end position="54"/>
    </location>
</feature>
<dbReference type="Pfam" id="PF22980">
    <property type="entry name" value="Myb_DNA-bind_8"/>
    <property type="match status" value="1"/>
</dbReference>
<dbReference type="InterPro" id="IPR054505">
    <property type="entry name" value="Myb_DNA-bind_8"/>
</dbReference>
<comment type="caution">
    <text evidence="3">The sequence shown here is derived from an EMBL/GenBank/DDBJ whole genome shotgun (WGS) entry which is preliminary data.</text>
</comment>
<evidence type="ECO:0000256" key="1">
    <source>
        <dbReference type="SAM" id="MobiDB-lite"/>
    </source>
</evidence>
<organism evidence="3 4">
    <name type="scientific">Capronia epimyces CBS 606.96</name>
    <dbReference type="NCBI Taxonomy" id="1182542"/>
    <lineage>
        <taxon>Eukaryota</taxon>
        <taxon>Fungi</taxon>
        <taxon>Dikarya</taxon>
        <taxon>Ascomycota</taxon>
        <taxon>Pezizomycotina</taxon>
        <taxon>Eurotiomycetes</taxon>
        <taxon>Chaetothyriomycetidae</taxon>
        <taxon>Chaetothyriales</taxon>
        <taxon>Herpotrichiellaceae</taxon>
        <taxon>Capronia</taxon>
    </lineage>
</organism>
<protein>
    <recommendedName>
        <fullName evidence="2">Myb-like DNA-binding domain-containing protein</fullName>
    </recommendedName>
</protein>
<evidence type="ECO:0000313" key="3">
    <source>
        <dbReference type="EMBL" id="EXJ91504.1"/>
    </source>
</evidence>
<dbReference type="eggNOG" id="ENOG502SFTJ">
    <property type="taxonomic scope" value="Eukaryota"/>
</dbReference>
<dbReference type="Proteomes" id="UP000019478">
    <property type="component" value="Unassembled WGS sequence"/>
</dbReference>
<dbReference type="HOGENOM" id="CLU_1015632_0_0_1"/>
<dbReference type="RefSeq" id="XP_007728394.1">
    <property type="nucleotide sequence ID" value="XM_007730204.1"/>
</dbReference>
<evidence type="ECO:0000259" key="2">
    <source>
        <dbReference type="Pfam" id="PF22980"/>
    </source>
</evidence>
<dbReference type="GeneID" id="19164194"/>
<name>W9ZAG0_9EURO</name>
<dbReference type="EMBL" id="AMGY01000001">
    <property type="protein sequence ID" value="EXJ91504.1"/>
    <property type="molecule type" value="Genomic_DNA"/>
</dbReference>
<evidence type="ECO:0000313" key="4">
    <source>
        <dbReference type="Proteomes" id="UP000019478"/>
    </source>
</evidence>
<accession>W9ZAG0</accession>
<dbReference type="STRING" id="1182542.W9ZAG0"/>
<sequence length="274" mass="29707">MSRATSDDQLKFLLSCVRHSNNGRVDFVEVAKECGVVSKGAAAKRYERLLKANGIHPNGVQADSISPKTPAPMKHKRKDSLGKVTSAKKRKIENTSPRPKSSEKESAQKPSAMSKRPQPEALVREVLPAISGPTGMPPPPPSFFPRAMQGYMPPSPGTRPIFPPYLPLGHTSAGSLSPGMRVHAPFGLPVGTPMSFAAPQCSLPDGLDKFNNQEMFFQPQSLPLSMQSPISNGPLRMTLPPQPQEIELLRQPRITPAPNSAREKQSAGHFVIVE</sequence>
<gene>
    <name evidence="3" type="ORF">A1O3_00052</name>
</gene>